<proteinExistence type="predicted"/>
<gene>
    <name evidence="1" type="ORF">SEVIR_3G299600v2</name>
</gene>
<name>A0A4U6VHU3_SETVI</name>
<dbReference type="EMBL" id="CM016554">
    <property type="protein sequence ID" value="TKW28064.1"/>
    <property type="molecule type" value="Genomic_DNA"/>
</dbReference>
<reference evidence="1" key="1">
    <citation type="submission" date="2019-03" db="EMBL/GenBank/DDBJ databases">
        <title>WGS assembly of Setaria viridis.</title>
        <authorList>
            <person name="Huang P."/>
            <person name="Jenkins J."/>
            <person name="Grimwood J."/>
            <person name="Barry K."/>
            <person name="Healey A."/>
            <person name="Mamidi S."/>
            <person name="Sreedasyam A."/>
            <person name="Shu S."/>
            <person name="Feldman M."/>
            <person name="Wu J."/>
            <person name="Yu Y."/>
            <person name="Chen C."/>
            <person name="Johnson J."/>
            <person name="Rokhsar D."/>
            <person name="Baxter I."/>
            <person name="Schmutz J."/>
            <person name="Brutnell T."/>
            <person name="Kellogg E."/>
        </authorList>
    </citation>
    <scope>NUCLEOTIDE SEQUENCE [LARGE SCALE GENOMIC DNA]</scope>
</reference>
<dbReference type="Proteomes" id="UP000298652">
    <property type="component" value="Chromosome 3"/>
</dbReference>
<sequence length="108" mass="12834">MLGICTMCQSSSFWLHSHAKVMNHHFIHAHHRLLGSNVQRLESIFIPCWFIHSIIPKDIGTRTQKHRLIQHKLIIKHKVSVHLRMNFLLQLFSSTSCNWTSYIKWSFM</sequence>
<accession>A0A4U6VHU3</accession>
<protein>
    <submittedName>
        <fullName evidence="1">Uncharacterized protein</fullName>
    </submittedName>
</protein>
<dbReference type="AlphaFoldDB" id="A0A4U6VHU3"/>
<keyword evidence="2" id="KW-1185">Reference proteome</keyword>
<evidence type="ECO:0000313" key="1">
    <source>
        <dbReference type="EMBL" id="TKW28064.1"/>
    </source>
</evidence>
<dbReference type="Gramene" id="TKW28064">
    <property type="protein sequence ID" value="TKW28064"/>
    <property type="gene ID" value="SEVIR_3G299600v2"/>
</dbReference>
<evidence type="ECO:0000313" key="2">
    <source>
        <dbReference type="Proteomes" id="UP000298652"/>
    </source>
</evidence>
<organism evidence="1 2">
    <name type="scientific">Setaria viridis</name>
    <name type="common">Green bristlegrass</name>
    <name type="synonym">Setaria italica subsp. viridis</name>
    <dbReference type="NCBI Taxonomy" id="4556"/>
    <lineage>
        <taxon>Eukaryota</taxon>
        <taxon>Viridiplantae</taxon>
        <taxon>Streptophyta</taxon>
        <taxon>Embryophyta</taxon>
        <taxon>Tracheophyta</taxon>
        <taxon>Spermatophyta</taxon>
        <taxon>Magnoliopsida</taxon>
        <taxon>Liliopsida</taxon>
        <taxon>Poales</taxon>
        <taxon>Poaceae</taxon>
        <taxon>PACMAD clade</taxon>
        <taxon>Panicoideae</taxon>
        <taxon>Panicodae</taxon>
        <taxon>Paniceae</taxon>
        <taxon>Cenchrinae</taxon>
        <taxon>Setaria</taxon>
    </lineage>
</organism>